<accession>A0A4D7QQK6</accession>
<keyword evidence="2" id="KW-1185">Reference proteome</keyword>
<protein>
    <submittedName>
        <fullName evidence="1">Heme-binding protein</fullName>
    </submittedName>
</protein>
<organism evidence="1 2">
    <name type="scientific">Phreatobacter aquaticus</name>
    <dbReference type="NCBI Taxonomy" id="2570229"/>
    <lineage>
        <taxon>Bacteria</taxon>
        <taxon>Pseudomonadati</taxon>
        <taxon>Pseudomonadota</taxon>
        <taxon>Alphaproteobacteria</taxon>
        <taxon>Hyphomicrobiales</taxon>
        <taxon>Phreatobacteraceae</taxon>
        <taxon>Phreatobacter</taxon>
    </lineage>
</organism>
<dbReference type="Proteomes" id="UP000298588">
    <property type="component" value="Chromosome"/>
</dbReference>
<reference evidence="1 2" key="1">
    <citation type="submission" date="2019-04" db="EMBL/GenBank/DDBJ databases">
        <title>Phreatobacter aquaticus sp. nov.</title>
        <authorList>
            <person name="Choi A."/>
            <person name="Baek K."/>
        </authorList>
    </citation>
    <scope>NUCLEOTIDE SEQUENCE [LARGE SCALE GENOMIC DNA]</scope>
    <source>
        <strain evidence="1 2">NMCR1094</strain>
    </source>
</reference>
<dbReference type="OrthoDB" id="9815788at2"/>
<dbReference type="SUPFAM" id="SSF143744">
    <property type="entry name" value="GlcG-like"/>
    <property type="match status" value="1"/>
</dbReference>
<dbReference type="KEGG" id="paqt:E8L99_20125"/>
<name>A0A4D7QQK6_9HYPH</name>
<dbReference type="PANTHER" id="PTHR34309:SF10">
    <property type="entry name" value="SLR1406 PROTEIN"/>
    <property type="match status" value="1"/>
</dbReference>
<dbReference type="EMBL" id="CP039865">
    <property type="protein sequence ID" value="QCK87896.1"/>
    <property type="molecule type" value="Genomic_DNA"/>
</dbReference>
<evidence type="ECO:0000313" key="1">
    <source>
        <dbReference type="EMBL" id="QCK87896.1"/>
    </source>
</evidence>
<dbReference type="Pfam" id="PF03928">
    <property type="entry name" value="HbpS-like"/>
    <property type="match status" value="1"/>
</dbReference>
<evidence type="ECO:0000313" key="2">
    <source>
        <dbReference type="Proteomes" id="UP000298588"/>
    </source>
</evidence>
<dbReference type="PANTHER" id="PTHR34309">
    <property type="entry name" value="SLR1406 PROTEIN"/>
    <property type="match status" value="1"/>
</dbReference>
<gene>
    <name evidence="1" type="ORF">E8L99_20125</name>
</gene>
<dbReference type="AlphaFoldDB" id="A0A4D7QQK6"/>
<dbReference type="InterPro" id="IPR005624">
    <property type="entry name" value="PduO/GlcC-like"/>
</dbReference>
<dbReference type="Gene3D" id="3.30.450.150">
    <property type="entry name" value="Haem-degrading domain"/>
    <property type="match status" value="1"/>
</dbReference>
<proteinExistence type="predicted"/>
<dbReference type="InterPro" id="IPR052517">
    <property type="entry name" value="GlcG_carb_metab_protein"/>
</dbReference>
<dbReference type="InterPro" id="IPR038084">
    <property type="entry name" value="PduO/GlcC-like_sf"/>
</dbReference>
<sequence>MKRRAAAAGALSHCSDGSSRVAYGACAVTNSDYYVRHLEASITLAAADSIADGVLAAGIAEGMLPLTAAVLDVGGNLVVVKRADGSGILRVDIAIGKAWGALGMGISSRTIRDRLKDRPAFQSALAAASQGRFVPVPGGVLIRAPGGDVIGAVGVSGDASDRDEYAAIVAVRKAGLDPDPAEPLATWNDAHL</sequence>